<sequence>MTKENDEENNVSVFSGNSSRCAQIRLVASNPEVYEPCDDSFAWFDALLTDRANLVELRPNLCMEIGCRDSVHRHRIRFG</sequence>
<proteinExistence type="predicted"/>
<organism evidence="4 5">
    <name type="scientific">Amborella trichopoda</name>
    <dbReference type="NCBI Taxonomy" id="13333"/>
    <lineage>
        <taxon>Eukaryota</taxon>
        <taxon>Viridiplantae</taxon>
        <taxon>Streptophyta</taxon>
        <taxon>Embryophyta</taxon>
        <taxon>Tracheophyta</taxon>
        <taxon>Spermatophyta</taxon>
        <taxon>Magnoliopsida</taxon>
        <taxon>Amborellales</taxon>
        <taxon>Amborellaceae</taxon>
        <taxon>Amborella</taxon>
    </lineage>
</organism>
<evidence type="ECO:0000313" key="5">
    <source>
        <dbReference type="Proteomes" id="UP000017836"/>
    </source>
</evidence>
<dbReference type="PANTHER" id="PTHR45875">
    <property type="entry name" value="METHYLTRANSFERASE N6AMT1"/>
    <property type="match status" value="1"/>
</dbReference>
<evidence type="ECO:0000256" key="2">
    <source>
        <dbReference type="ARBA" id="ARBA00022679"/>
    </source>
</evidence>
<dbReference type="HOGENOM" id="CLU_2609283_0_0_1"/>
<evidence type="ECO:0000256" key="3">
    <source>
        <dbReference type="ARBA" id="ARBA00022691"/>
    </source>
</evidence>
<keyword evidence="2" id="KW-0808">Transferase</keyword>
<protein>
    <submittedName>
        <fullName evidence="4">Uncharacterized protein</fullName>
    </submittedName>
</protein>
<dbReference type="GO" id="GO:0032259">
    <property type="term" value="P:methylation"/>
    <property type="evidence" value="ECO:0007669"/>
    <property type="project" value="UniProtKB-KW"/>
</dbReference>
<dbReference type="eggNOG" id="KOG3191">
    <property type="taxonomic scope" value="Eukaryota"/>
</dbReference>
<dbReference type="GO" id="GO:0008168">
    <property type="term" value="F:methyltransferase activity"/>
    <property type="evidence" value="ECO:0007669"/>
    <property type="project" value="UniProtKB-KW"/>
</dbReference>
<dbReference type="STRING" id="13333.W1NR04"/>
<dbReference type="AlphaFoldDB" id="W1NR04"/>
<name>W1NR04_AMBTC</name>
<evidence type="ECO:0000256" key="1">
    <source>
        <dbReference type="ARBA" id="ARBA00022603"/>
    </source>
</evidence>
<keyword evidence="1" id="KW-0489">Methyltransferase</keyword>
<dbReference type="EMBL" id="KI395019">
    <property type="protein sequence ID" value="ERM99381.1"/>
    <property type="molecule type" value="Genomic_DNA"/>
</dbReference>
<dbReference type="Gramene" id="ERM99381">
    <property type="protein sequence ID" value="ERM99381"/>
    <property type="gene ID" value="AMTR_s00131p00018340"/>
</dbReference>
<dbReference type="InterPro" id="IPR052190">
    <property type="entry name" value="Euk-Arch_PrmC-MTase"/>
</dbReference>
<keyword evidence="5" id="KW-1185">Reference proteome</keyword>
<accession>W1NR04</accession>
<dbReference type="PANTHER" id="PTHR45875:SF1">
    <property type="entry name" value="METHYLTRANSFERASE N6AMT1"/>
    <property type="match status" value="1"/>
</dbReference>
<evidence type="ECO:0000313" key="4">
    <source>
        <dbReference type="EMBL" id="ERM99381.1"/>
    </source>
</evidence>
<keyword evidence="3" id="KW-0949">S-adenosyl-L-methionine</keyword>
<reference evidence="5" key="1">
    <citation type="journal article" date="2013" name="Science">
        <title>The Amborella genome and the evolution of flowering plants.</title>
        <authorList>
            <consortium name="Amborella Genome Project"/>
        </authorList>
    </citation>
    <scope>NUCLEOTIDE SEQUENCE [LARGE SCALE GENOMIC DNA]</scope>
</reference>
<dbReference type="Proteomes" id="UP000017836">
    <property type="component" value="Unassembled WGS sequence"/>
</dbReference>
<gene>
    <name evidence="4" type="ORF">AMTR_s00131p00018340</name>
</gene>